<keyword evidence="2" id="KW-1185">Reference proteome</keyword>
<comment type="caution">
    <text evidence="1">The sequence shown here is derived from an EMBL/GenBank/DDBJ whole genome shotgun (WGS) entry which is preliminary data.</text>
</comment>
<dbReference type="Proteomes" id="UP001497535">
    <property type="component" value="Unassembled WGS sequence"/>
</dbReference>
<gene>
    <name evidence="1" type="ORF">MENTE1834_LOCUS21254</name>
</gene>
<organism evidence="1 2">
    <name type="scientific">Meloidogyne enterolobii</name>
    <name type="common">Root-knot nematode worm</name>
    <name type="synonym">Meloidogyne mayaguensis</name>
    <dbReference type="NCBI Taxonomy" id="390850"/>
    <lineage>
        <taxon>Eukaryota</taxon>
        <taxon>Metazoa</taxon>
        <taxon>Ecdysozoa</taxon>
        <taxon>Nematoda</taxon>
        <taxon>Chromadorea</taxon>
        <taxon>Rhabditida</taxon>
        <taxon>Tylenchina</taxon>
        <taxon>Tylenchomorpha</taxon>
        <taxon>Tylenchoidea</taxon>
        <taxon>Meloidogynidae</taxon>
        <taxon>Meloidogyninae</taxon>
        <taxon>Meloidogyne</taxon>
    </lineage>
</organism>
<reference evidence="1" key="1">
    <citation type="submission" date="2023-11" db="EMBL/GenBank/DDBJ databases">
        <authorList>
            <person name="Poullet M."/>
        </authorList>
    </citation>
    <scope>NUCLEOTIDE SEQUENCE</scope>
    <source>
        <strain evidence="1">E1834</strain>
    </source>
</reference>
<dbReference type="EMBL" id="CAVMJV010000026">
    <property type="protein sequence ID" value="CAK5074500.1"/>
    <property type="molecule type" value="Genomic_DNA"/>
</dbReference>
<accession>A0ACB0Z868</accession>
<sequence length="258" mass="28431">MEKVKEGGRQLVAGGTAGMIEVCLMHPLDLVKTRLQIGGGHYKGLLDCFGQIFRKEGFLGFYKGILPPILAETPKRAIKFATFDQYKSLLEPLQEFQVPLYAFVICPFEAVKVRLQSEMNVSLTQQKSAVTMAKEIIKTNGLGTNGLYLGLGATLWRHGVWNLFYFGLYHNLKILIISTPTQQSFSQTNSSGSVLLKLGLGFISGSIASIANIPFDVAKSPQPKGKSRTYITTWQTISLIKREEGIAALYRGLLPKGN</sequence>
<evidence type="ECO:0000313" key="1">
    <source>
        <dbReference type="EMBL" id="CAK5074500.1"/>
    </source>
</evidence>
<name>A0ACB0Z868_MELEN</name>
<proteinExistence type="predicted"/>
<protein>
    <submittedName>
        <fullName evidence="1">Uncharacterized protein</fullName>
    </submittedName>
</protein>
<evidence type="ECO:0000313" key="2">
    <source>
        <dbReference type="Proteomes" id="UP001497535"/>
    </source>
</evidence>